<reference evidence="1 2" key="1">
    <citation type="journal article" date="2021" name="Front. Genet.">
        <title>Chromosome-Level Genome Assembly Reveals Significant Gene Expansion in the Toll and IMD Signaling Pathways of Dendrolimus kikuchii.</title>
        <authorList>
            <person name="Zhou J."/>
            <person name="Wu P."/>
            <person name="Xiong Z."/>
            <person name="Liu N."/>
            <person name="Zhao N."/>
            <person name="Ji M."/>
            <person name="Qiu Y."/>
            <person name="Yang B."/>
        </authorList>
    </citation>
    <scope>NUCLEOTIDE SEQUENCE [LARGE SCALE GENOMIC DNA]</scope>
    <source>
        <strain evidence="1">Ann1</strain>
    </source>
</reference>
<protein>
    <submittedName>
        <fullName evidence="1">Uncharacterized protein</fullName>
    </submittedName>
</protein>
<accession>A0ACC1D266</accession>
<evidence type="ECO:0000313" key="1">
    <source>
        <dbReference type="EMBL" id="KAJ0177978.1"/>
    </source>
</evidence>
<sequence length="214" mass="24710">MCDIFYPANRERFEVVRVPKNLLIPGQKLYSFSVPARIKTVPVTSKTCLLLPQEGPCRGNIPMYYYSHDGQHRNGTCKIFRWGGCQGNGNRFDTAAECYDTCLTKNNIIEFPSRPRWCTLTFDYGFCFGDVERWYFDRLWKVCKKTIYSGCGGNKNNFYSKEQCDAVCRFGRGMVTVPERSDKIRNRLIVNPWNTTPKRGRDQAEISVVPPKTP</sequence>
<dbReference type="Proteomes" id="UP000824533">
    <property type="component" value="Linkage Group LG11"/>
</dbReference>
<dbReference type="EMBL" id="CM034397">
    <property type="protein sequence ID" value="KAJ0177978.1"/>
    <property type="molecule type" value="Genomic_DNA"/>
</dbReference>
<proteinExistence type="predicted"/>
<evidence type="ECO:0000313" key="2">
    <source>
        <dbReference type="Proteomes" id="UP000824533"/>
    </source>
</evidence>
<keyword evidence="2" id="KW-1185">Reference proteome</keyword>
<organism evidence="1 2">
    <name type="scientific">Dendrolimus kikuchii</name>
    <dbReference type="NCBI Taxonomy" id="765133"/>
    <lineage>
        <taxon>Eukaryota</taxon>
        <taxon>Metazoa</taxon>
        <taxon>Ecdysozoa</taxon>
        <taxon>Arthropoda</taxon>
        <taxon>Hexapoda</taxon>
        <taxon>Insecta</taxon>
        <taxon>Pterygota</taxon>
        <taxon>Neoptera</taxon>
        <taxon>Endopterygota</taxon>
        <taxon>Lepidoptera</taxon>
        <taxon>Glossata</taxon>
        <taxon>Ditrysia</taxon>
        <taxon>Bombycoidea</taxon>
        <taxon>Lasiocampidae</taxon>
        <taxon>Dendrolimus</taxon>
    </lineage>
</organism>
<gene>
    <name evidence="1" type="ORF">K1T71_006851</name>
</gene>
<name>A0ACC1D266_9NEOP</name>
<comment type="caution">
    <text evidence="1">The sequence shown here is derived from an EMBL/GenBank/DDBJ whole genome shotgun (WGS) entry which is preliminary data.</text>
</comment>